<feature type="transmembrane region" description="Helical" evidence="1">
    <location>
        <begin position="75"/>
        <end position="92"/>
    </location>
</feature>
<keyword evidence="1" id="KW-1133">Transmembrane helix</keyword>
<evidence type="ECO:0000256" key="1">
    <source>
        <dbReference type="SAM" id="Phobius"/>
    </source>
</evidence>
<sequence length="104" mass="12059">MNYFQQAKAHFEASHQHPINQFLHHLTNVMTITAVVSLFYDARVTLVCLVLTQVFALGGHAFFENNEPAFVKYPGITILVSMLWSFENFFGLRQVWTYFKQKTA</sequence>
<evidence type="ECO:0000313" key="3">
    <source>
        <dbReference type="Proteomes" id="UP000629098"/>
    </source>
</evidence>
<gene>
    <name evidence="2" type="ORF">ICL16_32505</name>
</gene>
<reference evidence="2" key="1">
    <citation type="submission" date="2020-09" db="EMBL/GenBank/DDBJ databases">
        <title>Iningainema tapete sp. nov. (Scytonemataceae, Cyanobacteria) from greenhouses in central Florida (USA) produces two types of nodularin with biosynthetic potential for microcystin-LR and anabaenopeptins.</title>
        <authorList>
            <person name="Berthold D.E."/>
            <person name="Lefler F.W."/>
            <person name="Huang I.-S."/>
            <person name="Abdulla H."/>
            <person name="Zimba P.V."/>
            <person name="Laughinghouse H.D. IV."/>
        </authorList>
    </citation>
    <scope>NUCLEOTIDE SEQUENCE</scope>
    <source>
        <strain evidence="2">BLCCT55</strain>
    </source>
</reference>
<feature type="transmembrane region" description="Helical" evidence="1">
    <location>
        <begin position="46"/>
        <end position="63"/>
    </location>
</feature>
<dbReference type="AlphaFoldDB" id="A0A8J6XKZ0"/>
<organism evidence="2 3">
    <name type="scientific">Iningainema tapete BLCC-T55</name>
    <dbReference type="NCBI Taxonomy" id="2748662"/>
    <lineage>
        <taxon>Bacteria</taxon>
        <taxon>Bacillati</taxon>
        <taxon>Cyanobacteriota</taxon>
        <taxon>Cyanophyceae</taxon>
        <taxon>Nostocales</taxon>
        <taxon>Scytonemataceae</taxon>
        <taxon>Iningainema tapete</taxon>
    </lineage>
</organism>
<protein>
    <submittedName>
        <fullName evidence="2">DUF962 domain-containing protein</fullName>
    </submittedName>
</protein>
<name>A0A8J6XKZ0_9CYAN</name>
<comment type="caution">
    <text evidence="2">The sequence shown here is derived from an EMBL/GenBank/DDBJ whole genome shotgun (WGS) entry which is preliminary data.</text>
</comment>
<accession>A0A8J6XKZ0</accession>
<evidence type="ECO:0000313" key="2">
    <source>
        <dbReference type="EMBL" id="MBD2776648.1"/>
    </source>
</evidence>
<dbReference type="Pfam" id="PF06127">
    <property type="entry name" value="Mpo1-like"/>
    <property type="match status" value="1"/>
</dbReference>
<keyword evidence="1" id="KW-0472">Membrane</keyword>
<keyword evidence="1" id="KW-0812">Transmembrane</keyword>
<keyword evidence="3" id="KW-1185">Reference proteome</keyword>
<proteinExistence type="predicted"/>
<dbReference type="Proteomes" id="UP000629098">
    <property type="component" value="Unassembled WGS sequence"/>
</dbReference>
<dbReference type="InterPro" id="IPR009305">
    <property type="entry name" value="Mpo1-like"/>
</dbReference>
<dbReference type="EMBL" id="JACXAE010000098">
    <property type="protein sequence ID" value="MBD2776648.1"/>
    <property type="molecule type" value="Genomic_DNA"/>
</dbReference>